<gene>
    <name evidence="2" type="ORF">EMH_0016310</name>
</gene>
<dbReference type="VEuPathDB" id="ToxoDB:EMH_0016310"/>
<sequence>MGFPSDGSSDDAKHSNKSNKKRKAKKDKKSSRKKKRDRDSGSEEEGNFQLDQYAQEDVDRLLISLLQLSPLMETELLDVFKQLDSWGIVYLNDLGDIRLRKKLRHLFRALFVAEVEGEQGKGWRKVLTCKISLSKFVKRRCKELRPRLEELSPPVEVRLAEASDGGEEQPVEESRFDAEEAERKAEEAVQRWRAEHAELDGLSECSVPQQASGQQTEPCEGKSGREEWMLVAPAYLRCLATKDGPDAKRMQILQQKKKDDEEAVRVKAIMEEWNKTRKVKSLRELKEEGEFAEGEEAYKRWKRSMEAARNVWGKRAAEQAAEQDFVRTQVQFWDPL</sequence>
<accession>U6KHY8</accession>
<feature type="region of interest" description="Disordered" evidence="1">
    <location>
        <begin position="1"/>
        <end position="46"/>
    </location>
</feature>
<dbReference type="GeneID" id="60403815"/>
<feature type="compositionally biased region" description="Basic residues" evidence="1">
    <location>
        <begin position="15"/>
        <end position="36"/>
    </location>
</feature>
<dbReference type="Proteomes" id="UP000030744">
    <property type="component" value="Unassembled WGS sequence"/>
</dbReference>
<reference evidence="2" key="2">
    <citation type="submission" date="2013-10" db="EMBL/GenBank/DDBJ databases">
        <authorList>
            <person name="Aslett M."/>
        </authorList>
    </citation>
    <scope>NUCLEOTIDE SEQUENCE [LARGE SCALE GENOMIC DNA]</scope>
    <source>
        <strain evidence="2">Houghton</strain>
    </source>
</reference>
<dbReference type="EMBL" id="HG735897">
    <property type="protein sequence ID" value="CDJ36396.1"/>
    <property type="molecule type" value="Genomic_DNA"/>
</dbReference>
<dbReference type="AlphaFoldDB" id="U6KHY8"/>
<protein>
    <submittedName>
        <fullName evidence="2">Uncharacterized protein</fullName>
    </submittedName>
</protein>
<evidence type="ECO:0000313" key="2">
    <source>
        <dbReference type="EMBL" id="CDJ36396.1"/>
    </source>
</evidence>
<feature type="compositionally biased region" description="Polar residues" evidence="1">
    <location>
        <begin position="206"/>
        <end position="217"/>
    </location>
</feature>
<evidence type="ECO:0000313" key="3">
    <source>
        <dbReference type="Proteomes" id="UP000030744"/>
    </source>
</evidence>
<proteinExistence type="predicted"/>
<keyword evidence="3" id="KW-1185">Reference proteome</keyword>
<reference evidence="2" key="1">
    <citation type="submission" date="2013-10" db="EMBL/GenBank/DDBJ databases">
        <title>Genomic analysis of the causative agents of coccidiosis in chickens.</title>
        <authorList>
            <person name="Reid A.J."/>
            <person name="Blake D."/>
            <person name="Billington K."/>
            <person name="Browne H."/>
            <person name="Dunn M."/>
            <person name="Hung S."/>
            <person name="Kawahara F."/>
            <person name="Miranda-Saavedra D."/>
            <person name="Mourier T."/>
            <person name="Nagra H."/>
            <person name="Otto T.D."/>
            <person name="Rawlings N."/>
            <person name="Sanchez A."/>
            <person name="Sanders M."/>
            <person name="Subramaniam C."/>
            <person name="Tay Y."/>
            <person name="Dear P."/>
            <person name="Doerig C."/>
            <person name="Gruber A."/>
            <person name="Parkinson J."/>
            <person name="Shirley M."/>
            <person name="Wan K.L."/>
            <person name="Berriman M."/>
            <person name="Tomley F."/>
            <person name="Pain A."/>
        </authorList>
    </citation>
    <scope>NUCLEOTIDE SEQUENCE [LARGE SCALE GENOMIC DNA]</scope>
    <source>
        <strain evidence="2">Houghton</strain>
    </source>
</reference>
<feature type="region of interest" description="Disordered" evidence="1">
    <location>
        <begin position="160"/>
        <end position="180"/>
    </location>
</feature>
<organism evidence="2 3">
    <name type="scientific">Eimeria mitis</name>
    <dbReference type="NCBI Taxonomy" id="44415"/>
    <lineage>
        <taxon>Eukaryota</taxon>
        <taxon>Sar</taxon>
        <taxon>Alveolata</taxon>
        <taxon>Apicomplexa</taxon>
        <taxon>Conoidasida</taxon>
        <taxon>Coccidia</taxon>
        <taxon>Eucoccidiorida</taxon>
        <taxon>Eimeriorina</taxon>
        <taxon>Eimeriidae</taxon>
        <taxon>Eimeria</taxon>
    </lineage>
</organism>
<evidence type="ECO:0000256" key="1">
    <source>
        <dbReference type="SAM" id="MobiDB-lite"/>
    </source>
</evidence>
<dbReference type="RefSeq" id="XP_037878684.1">
    <property type="nucleotide sequence ID" value="XM_038022830.1"/>
</dbReference>
<dbReference type="OrthoDB" id="366232at2759"/>
<feature type="region of interest" description="Disordered" evidence="1">
    <location>
        <begin position="203"/>
        <end position="223"/>
    </location>
</feature>
<name>U6KHY8_9EIME</name>